<dbReference type="eggNOG" id="COG0457">
    <property type="taxonomic scope" value="Bacteria"/>
</dbReference>
<dbReference type="InterPro" id="IPR019734">
    <property type="entry name" value="TPR_rpt"/>
</dbReference>
<dbReference type="Gene3D" id="3.30.70.1230">
    <property type="entry name" value="Nucleotide cyclase"/>
    <property type="match status" value="1"/>
</dbReference>
<dbReference type="NCBIfam" id="TIGR04510">
    <property type="entry name" value="mod_pep_cyc"/>
    <property type="match status" value="1"/>
</dbReference>
<dbReference type="EMBL" id="AVCH01000011">
    <property type="protein sequence ID" value="KFN52058.1"/>
    <property type="molecule type" value="Genomic_DNA"/>
</dbReference>
<dbReference type="SMART" id="SM00028">
    <property type="entry name" value="TPR"/>
    <property type="match status" value="3"/>
</dbReference>
<proteinExistence type="predicted"/>
<sequence length="877" mass="95946">MDVFESRTPSNPAAPAVKPMLRAVLVCDIVESTALVERLGDIRAAGFLQKHDQLMLQAMKLCHGQLVDKADGVLALFERPIQALDFALRYQRGLYELGKSEGFDLKARTGIHVGDVMTWANDARDVLAGAKPFEVEGLAKPVAARLMGLALPGQILMSGMAQNLAQRAAGELGERAGRLRWLMHGRYRFKGVPAPMLVHEVGEPGIAPLRPPDSGAKAWRELPLWRRPPALAAEALLLLALGSALLWSTFRSEPAIAFAERDWVVVADVQNRTGEDLFDETLDVALRIGLEQSRHINLVSDLQIDRALQRMQRQGQPIDRQLASELALREGAKAVILPTVATVGGRLRVSLEVVDPNSNTTVYSGTGDGGRAQDVLPALDQAIAQVRGQLGETVGSIAATSKPLEEATTDNLEALRAFSLGVKARYESRVDEAWDLFEQAVKLDPEFSMAYLRMAFIRYSANDGDGMEKYLALALKHRSHLTEREALFLDAAALVPEGPEPAMRKLKVLSAMYPDEFRAYYNYAYFGLHGGQRYREALEQLGPAVHEQNPGRASSAYLQGVLHSALGEHEKALEAFERAESLGIAGERRAYAETYAALRRFGDAERIRKMGRRVGLDAVEFEQRLADISFPLDQGRWDEALAEAGRQVEDGARHSKINGWVAQGIHLTLRSYDPDPAFADDLRAYLASQVAELGKASRLDRRYLVSTVLVAGWMAAANGLPELAETALDAVDAYPERMNFPANADLASVVQAELALGRGEPAVAVARLRDRAAGGEALYLLNAVMVRALSAAGEHEQALAKAEWLAAHRGLAYVEFNALNLLQPVNVIEANLALRAAAAEAAALGRDRLARQRLEAFEAAWPEHDRLPAVARRFPKD</sequence>
<dbReference type="GO" id="GO:0035556">
    <property type="term" value="P:intracellular signal transduction"/>
    <property type="evidence" value="ECO:0007669"/>
    <property type="project" value="InterPro"/>
</dbReference>
<dbReference type="InterPro" id="IPR030966">
    <property type="entry name" value="Mod_pep_cyc"/>
</dbReference>
<dbReference type="InterPro" id="IPR011990">
    <property type="entry name" value="TPR-like_helical_dom_sf"/>
</dbReference>
<evidence type="ECO:0000313" key="3">
    <source>
        <dbReference type="Proteomes" id="UP000029392"/>
    </source>
</evidence>
<dbReference type="GO" id="GO:0004016">
    <property type="term" value="F:adenylate cyclase activity"/>
    <property type="evidence" value="ECO:0007669"/>
    <property type="project" value="UniProtKB-ARBA"/>
</dbReference>
<feature type="repeat" description="TPR" evidence="1">
    <location>
        <begin position="414"/>
        <end position="447"/>
    </location>
</feature>
<dbReference type="AlphaFoldDB" id="A0A091BH71"/>
<dbReference type="Gene3D" id="3.40.50.10610">
    <property type="entry name" value="ABC-type transport auxiliary lipoprotein component"/>
    <property type="match status" value="1"/>
</dbReference>
<dbReference type="RefSeq" id="WP_043799999.1">
    <property type="nucleotide sequence ID" value="NZ_AVCH01000011.1"/>
</dbReference>
<evidence type="ECO:0000256" key="1">
    <source>
        <dbReference type="PROSITE-ProRule" id="PRU00339"/>
    </source>
</evidence>
<dbReference type="eggNOG" id="COG2114">
    <property type="taxonomic scope" value="Bacteria"/>
</dbReference>
<dbReference type="PROSITE" id="PS50005">
    <property type="entry name" value="TPR"/>
    <property type="match status" value="2"/>
</dbReference>
<dbReference type="InterPro" id="IPR029787">
    <property type="entry name" value="Nucleotide_cyclase"/>
</dbReference>
<keyword evidence="3" id="KW-1185">Reference proteome</keyword>
<dbReference type="STRING" id="1384054.N790_03755"/>
<dbReference type="GO" id="GO:0006171">
    <property type="term" value="P:cAMP biosynthetic process"/>
    <property type="evidence" value="ECO:0007669"/>
    <property type="project" value="TreeGrafter"/>
</dbReference>
<keyword evidence="1" id="KW-0802">TPR repeat</keyword>
<dbReference type="PANTHER" id="PTHR43081">
    <property type="entry name" value="ADENYLATE CYCLASE, TERMINAL-DIFFERENTIATION SPECIFIC-RELATED"/>
    <property type="match status" value="1"/>
</dbReference>
<dbReference type="InterPro" id="IPR050697">
    <property type="entry name" value="Adenylyl/Guanylyl_Cyclase_3/4"/>
</dbReference>
<dbReference type="SUPFAM" id="SSF55073">
    <property type="entry name" value="Nucleotide cyclase"/>
    <property type="match status" value="1"/>
</dbReference>
<gene>
    <name evidence="2" type="ORF">N790_03755</name>
</gene>
<dbReference type="InterPro" id="IPR001054">
    <property type="entry name" value="A/G_cyclase"/>
</dbReference>
<protein>
    <submittedName>
        <fullName evidence="2">Uncharacterized protein</fullName>
    </submittedName>
</protein>
<dbReference type="CDD" id="cd07302">
    <property type="entry name" value="CHD"/>
    <property type="match status" value="1"/>
</dbReference>
<dbReference type="SUPFAM" id="SSF48452">
    <property type="entry name" value="TPR-like"/>
    <property type="match status" value="2"/>
</dbReference>
<name>A0A091BH71_9GAMM</name>
<accession>A0A091BH71</accession>
<feature type="repeat" description="TPR" evidence="1">
    <location>
        <begin position="553"/>
        <end position="586"/>
    </location>
</feature>
<evidence type="ECO:0000313" key="2">
    <source>
        <dbReference type="EMBL" id="KFN52058.1"/>
    </source>
</evidence>
<comment type="caution">
    <text evidence="2">The sequence shown here is derived from an EMBL/GenBank/DDBJ whole genome shotgun (WGS) entry which is preliminary data.</text>
</comment>
<dbReference type="PATRIC" id="fig|1384054.3.peg.318"/>
<dbReference type="Proteomes" id="UP000029392">
    <property type="component" value="Unassembled WGS sequence"/>
</dbReference>
<dbReference type="OrthoDB" id="5928393at2"/>
<dbReference type="Gene3D" id="1.25.40.10">
    <property type="entry name" value="Tetratricopeptide repeat domain"/>
    <property type="match status" value="1"/>
</dbReference>
<organism evidence="2 3">
    <name type="scientific">Arenimonas malthae CC-JY-1</name>
    <dbReference type="NCBI Taxonomy" id="1384054"/>
    <lineage>
        <taxon>Bacteria</taxon>
        <taxon>Pseudomonadati</taxon>
        <taxon>Pseudomonadota</taxon>
        <taxon>Gammaproteobacteria</taxon>
        <taxon>Lysobacterales</taxon>
        <taxon>Lysobacteraceae</taxon>
        <taxon>Arenimonas</taxon>
    </lineage>
</organism>
<reference evidence="2 3" key="1">
    <citation type="submission" date="2013-09" db="EMBL/GenBank/DDBJ databases">
        <title>Genome sequencing of Arenimonas malthae.</title>
        <authorList>
            <person name="Chen F."/>
            <person name="Wang G."/>
        </authorList>
    </citation>
    <scope>NUCLEOTIDE SEQUENCE [LARGE SCALE GENOMIC DNA]</scope>
    <source>
        <strain evidence="2 3">CC-JY-1</strain>
    </source>
</reference>
<dbReference type="PANTHER" id="PTHR43081:SF19">
    <property type="entry name" value="PH-SENSITIVE ADENYLATE CYCLASE RV1264"/>
    <property type="match status" value="1"/>
</dbReference>